<evidence type="ECO:0000313" key="2">
    <source>
        <dbReference type="EMBL" id="ERN16523.1"/>
    </source>
</evidence>
<accession>U5D842</accession>
<feature type="compositionally biased region" description="Basic residues" evidence="1">
    <location>
        <begin position="1"/>
        <end position="16"/>
    </location>
</feature>
<reference evidence="3" key="1">
    <citation type="journal article" date="2013" name="Science">
        <title>The Amborella genome and the evolution of flowering plants.</title>
        <authorList>
            <consortium name="Amborella Genome Project"/>
        </authorList>
    </citation>
    <scope>NUCLEOTIDE SEQUENCE [LARGE SCALE GENOMIC DNA]</scope>
</reference>
<keyword evidence="3" id="KW-1185">Reference proteome</keyword>
<dbReference type="Gramene" id="ERN16523">
    <property type="protein sequence ID" value="ERN16523"/>
    <property type="gene ID" value="AMTR_s00031p00105870"/>
</dbReference>
<gene>
    <name evidence="2" type="ORF">AMTR_s00031p00105870</name>
</gene>
<dbReference type="Proteomes" id="UP000017836">
    <property type="component" value="Unassembled WGS sequence"/>
</dbReference>
<dbReference type="AlphaFoldDB" id="U5D842"/>
<name>U5D842_AMBTC</name>
<dbReference type="HOGENOM" id="CLU_991576_0_0_1"/>
<evidence type="ECO:0000313" key="3">
    <source>
        <dbReference type="Proteomes" id="UP000017836"/>
    </source>
</evidence>
<evidence type="ECO:0000256" key="1">
    <source>
        <dbReference type="SAM" id="MobiDB-lite"/>
    </source>
</evidence>
<proteinExistence type="predicted"/>
<protein>
    <submittedName>
        <fullName evidence="2">Uncharacterized protein</fullName>
    </submittedName>
</protein>
<dbReference type="EMBL" id="KI392442">
    <property type="protein sequence ID" value="ERN16523.1"/>
    <property type="molecule type" value="Genomic_DNA"/>
</dbReference>
<organism evidence="2 3">
    <name type="scientific">Amborella trichopoda</name>
    <dbReference type="NCBI Taxonomy" id="13333"/>
    <lineage>
        <taxon>Eukaryota</taxon>
        <taxon>Viridiplantae</taxon>
        <taxon>Streptophyta</taxon>
        <taxon>Embryophyta</taxon>
        <taxon>Tracheophyta</taxon>
        <taxon>Spermatophyta</taxon>
        <taxon>Magnoliopsida</taxon>
        <taxon>Amborellales</taxon>
        <taxon>Amborellaceae</taxon>
        <taxon>Amborella</taxon>
    </lineage>
</organism>
<feature type="region of interest" description="Disordered" evidence="1">
    <location>
        <begin position="1"/>
        <end position="28"/>
    </location>
</feature>
<feature type="compositionally biased region" description="Basic and acidic residues" evidence="1">
    <location>
        <begin position="17"/>
        <end position="27"/>
    </location>
</feature>
<sequence>MARRRREKKKGARKKKGAEGSEPHRAAEPIILKKVTHLSKSVASNSKALLLTPSAPCKIDVPPRSGKHLKIKASLSLPFPPEVVTPTQEKILEAVVVASSSSSHLLESAAPPSIEIEAYLSENPYEPVTMKSQTRSSLSQGDFLCTITEEGEILYTESIGEAPGDEVYTLVPLDKGALSKPMSSELLALISQELAAIAKVPPLVLTDTSFALHLASIREALIVRDSLQSSLRGVWECSLYNLVVEIGVVKDCTTTLRLIHYDKVTFDRFEGLLKNLE</sequence>